<gene>
    <name evidence="9" type="ORF">chiPu_0005393</name>
</gene>
<comment type="caution">
    <text evidence="9">The sequence shown here is derived from an EMBL/GenBank/DDBJ whole genome shotgun (WGS) entry which is preliminary data.</text>
</comment>
<dbReference type="Gene3D" id="3.90.70.130">
    <property type="match status" value="1"/>
</dbReference>
<name>A0A401S998_CHIPU</name>
<dbReference type="InterPro" id="IPR012462">
    <property type="entry name" value="UFSP1/2_DUB_cat"/>
</dbReference>
<dbReference type="OrthoDB" id="417506at2759"/>
<evidence type="ECO:0000259" key="8">
    <source>
        <dbReference type="Pfam" id="PF20908"/>
    </source>
</evidence>
<keyword evidence="10" id="KW-1185">Reference proteome</keyword>
<evidence type="ECO:0000256" key="5">
    <source>
        <dbReference type="ARBA" id="ARBA00022807"/>
    </source>
</evidence>
<evidence type="ECO:0000313" key="9">
    <source>
        <dbReference type="EMBL" id="GCC26973.1"/>
    </source>
</evidence>
<reference evidence="9 10" key="1">
    <citation type="journal article" date="2018" name="Nat. Ecol. Evol.">
        <title>Shark genomes provide insights into elasmobranch evolution and the origin of vertebrates.</title>
        <authorList>
            <person name="Hara Y"/>
            <person name="Yamaguchi K"/>
            <person name="Onimaru K"/>
            <person name="Kadota M"/>
            <person name="Koyanagi M"/>
            <person name="Keeley SD"/>
            <person name="Tatsumi K"/>
            <person name="Tanaka K"/>
            <person name="Motone F"/>
            <person name="Kageyama Y"/>
            <person name="Nozu R"/>
            <person name="Adachi N"/>
            <person name="Nishimura O"/>
            <person name="Nakagawa R"/>
            <person name="Tanegashima C"/>
            <person name="Kiyatake I"/>
            <person name="Matsumoto R"/>
            <person name="Murakumo K"/>
            <person name="Nishida K"/>
            <person name="Terakita A"/>
            <person name="Kuratani S"/>
            <person name="Sato K"/>
            <person name="Hyodo S Kuraku.S."/>
        </authorList>
    </citation>
    <scope>NUCLEOTIDE SEQUENCE [LARGE SCALE GENOMIC DNA]</scope>
</reference>
<feature type="domain" description="UFSP2 second" evidence="8">
    <location>
        <begin position="36"/>
        <end position="252"/>
    </location>
</feature>
<keyword evidence="2" id="KW-0645">Protease</keyword>
<evidence type="ECO:0000256" key="6">
    <source>
        <dbReference type="ARBA" id="ARBA00040469"/>
    </source>
</evidence>
<feature type="domain" description="UFSP1/2/DUB catalytic" evidence="7">
    <location>
        <begin position="275"/>
        <end position="456"/>
    </location>
</feature>
<keyword evidence="5" id="KW-0788">Thiol protease</keyword>
<keyword evidence="3" id="KW-0833">Ubl conjugation pathway</keyword>
<evidence type="ECO:0000313" key="10">
    <source>
        <dbReference type="Proteomes" id="UP000287033"/>
    </source>
</evidence>
<keyword evidence="4" id="KW-0378">Hydrolase</keyword>
<organism evidence="9 10">
    <name type="scientific">Chiloscyllium punctatum</name>
    <name type="common">Brownbanded bambooshark</name>
    <name type="synonym">Hemiscyllium punctatum</name>
    <dbReference type="NCBI Taxonomy" id="137246"/>
    <lineage>
        <taxon>Eukaryota</taxon>
        <taxon>Metazoa</taxon>
        <taxon>Chordata</taxon>
        <taxon>Craniata</taxon>
        <taxon>Vertebrata</taxon>
        <taxon>Chondrichthyes</taxon>
        <taxon>Elasmobranchii</taxon>
        <taxon>Galeomorphii</taxon>
        <taxon>Galeoidea</taxon>
        <taxon>Orectolobiformes</taxon>
        <taxon>Hemiscylliidae</taxon>
        <taxon>Chiloscyllium</taxon>
    </lineage>
</organism>
<evidence type="ECO:0000256" key="2">
    <source>
        <dbReference type="ARBA" id="ARBA00022670"/>
    </source>
</evidence>
<dbReference type="GO" id="GO:0005783">
    <property type="term" value="C:endoplasmic reticulum"/>
    <property type="evidence" value="ECO:0007669"/>
    <property type="project" value="TreeGrafter"/>
</dbReference>
<sequence>MVPLDTDDLLFRIRGGLYLDGILNKTDENGIKGGMSEAIKNLIAKVNSQSFVLFGWESSLYVWPKSHSNTLPTELQEDSTCKSILKLVPIEVNDYLKRIPARKSVKIKPLKVVNLELLFELTRPDVFEIVTIHNDKNSRIHFRLILPVDVVVFANPEDEWGQLQEQFVKAVSAQLYEMDQCIQRFTKGKSVPIPQAFHFELPESNALTTVIYPAGYTEKDLEPLRKELHHKFSLQDKPYLRRSMAYSFPNDDLSNKYLKTIHKYIPSPSSDEFQVFVVYGSYTFHHYLQDDINDGGWGCAYRTLQTILSWYNHQGYINVPIPTHEKIQKILVTAGDKGPSIVGSTDWIGSFEIRSVLNSFGITSKIMNIRAGSELVLAARELAEHFEVQGTPVMVGGEPLAHTLLGVAWNEETGAVKFLVLDAHYTGEDDWASVIDKAIEWKDEDFWDPLEPYNLCLPQRPQGV</sequence>
<evidence type="ECO:0000259" key="7">
    <source>
        <dbReference type="Pfam" id="PF07910"/>
    </source>
</evidence>
<proteinExistence type="inferred from homology"/>
<evidence type="ECO:0000256" key="4">
    <source>
        <dbReference type="ARBA" id="ARBA00022801"/>
    </source>
</evidence>
<dbReference type="OMA" id="MDILFRV"/>
<protein>
    <recommendedName>
        <fullName evidence="6">Ufm1-specific protease 2</fullName>
    </recommendedName>
</protein>
<dbReference type="PANTHER" id="PTHR48153">
    <property type="entry name" value="UFM1-SPECIFIC PROTEASE 2"/>
    <property type="match status" value="1"/>
</dbReference>
<accession>A0A401S998</accession>
<dbReference type="EMBL" id="BEZZ01000145">
    <property type="protein sequence ID" value="GCC26973.1"/>
    <property type="molecule type" value="Genomic_DNA"/>
</dbReference>
<comment type="similarity">
    <text evidence="1">Belongs to the peptidase C78 family.</text>
</comment>
<dbReference type="GO" id="GO:0005634">
    <property type="term" value="C:nucleus"/>
    <property type="evidence" value="ECO:0007669"/>
    <property type="project" value="TreeGrafter"/>
</dbReference>
<dbReference type="Proteomes" id="UP000287033">
    <property type="component" value="Unassembled WGS sequence"/>
</dbReference>
<dbReference type="InterPro" id="IPR049387">
    <property type="entry name" value="UFSP2-like_2nd"/>
</dbReference>
<dbReference type="STRING" id="137246.A0A401S998"/>
<dbReference type="Pfam" id="PF07910">
    <property type="entry name" value="Peptidase_C78"/>
    <property type="match status" value="1"/>
</dbReference>
<dbReference type="GO" id="GO:0071567">
    <property type="term" value="F:deUFMylase activity"/>
    <property type="evidence" value="ECO:0007669"/>
    <property type="project" value="UniProtKB-ARBA"/>
</dbReference>
<dbReference type="Pfam" id="PF20908">
    <property type="entry name" value="UfSP2_N"/>
    <property type="match status" value="1"/>
</dbReference>
<evidence type="ECO:0000256" key="3">
    <source>
        <dbReference type="ARBA" id="ARBA00022786"/>
    </source>
</evidence>
<evidence type="ECO:0000256" key="1">
    <source>
        <dbReference type="ARBA" id="ARBA00008552"/>
    </source>
</evidence>
<dbReference type="AlphaFoldDB" id="A0A401S998"/>
<dbReference type="GO" id="GO:0006508">
    <property type="term" value="P:proteolysis"/>
    <property type="evidence" value="ECO:0007669"/>
    <property type="project" value="UniProtKB-KW"/>
</dbReference>
<dbReference type="PANTHER" id="PTHR48153:SF2">
    <property type="entry name" value="UFM1-SPECIFIC PROTEASE 2"/>
    <property type="match status" value="1"/>
</dbReference>